<dbReference type="SUPFAM" id="SSF160964">
    <property type="entry name" value="MalF N-terminal region-like"/>
    <property type="match status" value="1"/>
</dbReference>
<feature type="transmembrane region" description="Helical" evidence="7">
    <location>
        <begin position="150"/>
        <end position="167"/>
    </location>
</feature>
<comment type="similarity">
    <text evidence="7">Belongs to the binding-protein-dependent transport system permease family.</text>
</comment>
<gene>
    <name evidence="9" type="ORF">WKV44_09870</name>
</gene>
<dbReference type="InterPro" id="IPR000515">
    <property type="entry name" value="MetI-like"/>
</dbReference>
<dbReference type="SUPFAM" id="SSF161098">
    <property type="entry name" value="MetI-like"/>
    <property type="match status" value="1"/>
</dbReference>
<dbReference type="CDD" id="cd06261">
    <property type="entry name" value="TM_PBP2"/>
    <property type="match status" value="1"/>
</dbReference>
<feature type="transmembrane region" description="Helical" evidence="7">
    <location>
        <begin position="248"/>
        <end position="269"/>
    </location>
</feature>
<dbReference type="Proteomes" id="UP001466331">
    <property type="component" value="Unassembled WGS sequence"/>
</dbReference>
<evidence type="ECO:0000256" key="7">
    <source>
        <dbReference type="RuleBase" id="RU363032"/>
    </source>
</evidence>
<feature type="transmembrane region" description="Helical" evidence="7">
    <location>
        <begin position="208"/>
        <end position="227"/>
    </location>
</feature>
<evidence type="ECO:0000313" key="9">
    <source>
        <dbReference type="EMBL" id="MEM5948846.1"/>
    </source>
</evidence>
<dbReference type="InterPro" id="IPR035906">
    <property type="entry name" value="MetI-like_sf"/>
</dbReference>
<evidence type="ECO:0000256" key="2">
    <source>
        <dbReference type="ARBA" id="ARBA00022448"/>
    </source>
</evidence>
<dbReference type="PANTHER" id="PTHR30193">
    <property type="entry name" value="ABC TRANSPORTER PERMEASE PROTEIN"/>
    <property type="match status" value="1"/>
</dbReference>
<keyword evidence="5 7" id="KW-1133">Transmembrane helix</keyword>
<proteinExistence type="inferred from homology"/>
<feature type="transmembrane region" description="Helical" evidence="7">
    <location>
        <begin position="303"/>
        <end position="325"/>
    </location>
</feature>
<dbReference type="InterPro" id="IPR051393">
    <property type="entry name" value="ABC_transporter_permease"/>
</dbReference>
<keyword evidence="2 7" id="KW-0813">Transport</keyword>
<organism evidence="9 10">
    <name type="scientific">Rarispira pelagica</name>
    <dbReference type="NCBI Taxonomy" id="3141764"/>
    <lineage>
        <taxon>Bacteria</taxon>
        <taxon>Pseudomonadati</taxon>
        <taxon>Spirochaetota</taxon>
        <taxon>Spirochaetia</taxon>
        <taxon>Winmispirales</taxon>
        <taxon>Winmispiraceae</taxon>
        <taxon>Rarispira</taxon>
    </lineage>
</organism>
<reference evidence="9 10" key="1">
    <citation type="submission" date="2024-03" db="EMBL/GenBank/DDBJ databases">
        <title>Ignisphaera cupida sp. nov., a hyperthermophilic hydrolytic archaeon from a hot spring of Kamchatka, and proposal of Ignisphaeraceae fam. nov.</title>
        <authorList>
            <person name="Podosokorskaya O.A."/>
            <person name="Elcheninov A.G."/>
            <person name="Maltseva A.I."/>
            <person name="Zayulina K.S."/>
            <person name="Novikov A."/>
            <person name="Merkel A.Y."/>
        </authorList>
    </citation>
    <scope>NUCLEOTIDE SEQUENCE [LARGE SCALE GENOMIC DNA]</scope>
    <source>
        <strain evidence="9 10">38H-sp</strain>
    </source>
</reference>
<evidence type="ECO:0000313" key="10">
    <source>
        <dbReference type="Proteomes" id="UP001466331"/>
    </source>
</evidence>
<evidence type="ECO:0000259" key="8">
    <source>
        <dbReference type="PROSITE" id="PS50928"/>
    </source>
</evidence>
<dbReference type="Gene3D" id="1.10.3720.10">
    <property type="entry name" value="MetI-like"/>
    <property type="match status" value="1"/>
</dbReference>
<evidence type="ECO:0000256" key="3">
    <source>
        <dbReference type="ARBA" id="ARBA00022475"/>
    </source>
</evidence>
<feature type="domain" description="ABC transmembrane type-1" evidence="8">
    <location>
        <begin position="113"/>
        <end position="324"/>
    </location>
</feature>
<feature type="transmembrane region" description="Helical" evidence="7">
    <location>
        <begin position="117"/>
        <end position="138"/>
    </location>
</feature>
<evidence type="ECO:0000256" key="6">
    <source>
        <dbReference type="ARBA" id="ARBA00023136"/>
    </source>
</evidence>
<evidence type="ECO:0000256" key="4">
    <source>
        <dbReference type="ARBA" id="ARBA00022692"/>
    </source>
</evidence>
<protein>
    <submittedName>
        <fullName evidence="9">Sugar ABC transporter permease</fullName>
    </submittedName>
</protein>
<comment type="caution">
    <text evidence="9">The sequence shown here is derived from an EMBL/GenBank/DDBJ whole genome shotgun (WGS) entry which is preliminary data.</text>
</comment>
<dbReference type="RefSeq" id="WP_420070299.1">
    <property type="nucleotide sequence ID" value="NZ_JBCHKQ010000006.1"/>
</dbReference>
<accession>A0ABU9UDV9</accession>
<keyword evidence="4 7" id="KW-0812">Transmembrane</keyword>
<feature type="transmembrane region" description="Helical" evidence="7">
    <location>
        <begin position="17"/>
        <end position="35"/>
    </location>
</feature>
<sequence length="337" mass="38049">MIDKKIMALSLGQIGEMVLYIGLGVLFLELMLFLVGKLTKAKNMLTWMLLAPAIVGILVLVVWPLLFEVSLAFSNMNLRTFKHPEFGILQGLSNFARVFTKPVLKQTYFFPIFLRTILWTVVQVTAHVTIGLGLAILLNRPMFLKNIYKAILILPWAIPDIISGLAWRGEFHYEYGVFNILLTKLGAEPIPWKADPVWNFVAMNITNIWLGVPFMMIIALGGLQSISKEYYEAADMDGATSWNKFSNITLPLLKPILTPSIILGVIWTFNNFNVPYFINQNELESSDILVTALFRSAFEYNQYGFAAAFAMVIFAILLVFSIWYIKVTGGLKGVRES</sequence>
<dbReference type="EMBL" id="JBCHKQ010000006">
    <property type="protein sequence ID" value="MEM5948846.1"/>
    <property type="molecule type" value="Genomic_DNA"/>
</dbReference>
<evidence type="ECO:0000256" key="5">
    <source>
        <dbReference type="ARBA" id="ARBA00022989"/>
    </source>
</evidence>
<evidence type="ECO:0000256" key="1">
    <source>
        <dbReference type="ARBA" id="ARBA00004651"/>
    </source>
</evidence>
<name>A0ABU9UDV9_9SPIR</name>
<dbReference type="PROSITE" id="PS50928">
    <property type="entry name" value="ABC_TM1"/>
    <property type="match status" value="1"/>
</dbReference>
<dbReference type="Pfam" id="PF00528">
    <property type="entry name" value="BPD_transp_1"/>
    <property type="match status" value="1"/>
</dbReference>
<feature type="transmembrane region" description="Helical" evidence="7">
    <location>
        <begin position="47"/>
        <end position="66"/>
    </location>
</feature>
<dbReference type="PANTHER" id="PTHR30193:SF41">
    <property type="entry name" value="DIACETYLCHITOBIOSE UPTAKE SYSTEM PERMEASE PROTEIN NGCF"/>
    <property type="match status" value="1"/>
</dbReference>
<comment type="subcellular location">
    <subcellularLocation>
        <location evidence="1 7">Cell membrane</location>
        <topology evidence="1 7">Multi-pass membrane protein</topology>
    </subcellularLocation>
</comment>
<keyword evidence="6 7" id="KW-0472">Membrane</keyword>
<keyword evidence="10" id="KW-1185">Reference proteome</keyword>
<keyword evidence="3" id="KW-1003">Cell membrane</keyword>